<evidence type="ECO:0000256" key="4">
    <source>
        <dbReference type="RuleBase" id="RU000461"/>
    </source>
</evidence>
<dbReference type="PANTHER" id="PTHR24305">
    <property type="entry name" value="CYTOCHROME P450"/>
    <property type="match status" value="1"/>
</dbReference>
<comment type="similarity">
    <text evidence="2 4">Belongs to the cytochrome P450 family.</text>
</comment>
<evidence type="ECO:0000256" key="2">
    <source>
        <dbReference type="ARBA" id="ARBA00010617"/>
    </source>
</evidence>
<sequence>MDWPIHKTIFWLERALDKARSSVDGHACRRLVVKVLGVAVVVVLGYKCVNICYKLARKAPFPGPAVTSVIGMLFMSPEKQVELLTSFADKFGKICSLKLFTETIVLVSDMELYRDIAKRRPRVFSRLDFPNVSGDDALPFLEGDTWKKKRRIVARPLNDKNVESFLPMICSVAKNLVEHVRCRGDCHGNIARWEPEEDLRLCASKVAAAVCMGDADPLASESPFYQDDFLNNAVQLTTQELEIGLHPIDVPILHNPLLRLFSPTLKKFWKDSRRLMTSLRDIMASRTGIDKAGRFPSIVDNAGEDLSLHGSAIILKTFIAAGTETTAHFTAKLLKRLCLNPRAQERARDEVLKLEHDPESYEELRQLPFLHACILETLRLDLLGPVLPITALTNCVLADKPIAAGTGVFIMHKKILERSCDRGTEFRPVRWLTPDETDIDQAMWSKFVAFGYGPRQCPGKHLAMKEMIVFAAYLLRYFDNIRLGEGCKIEDKYTTFLGMHQKDFYVAMDAGREAVMWGTDPRKPF</sequence>
<dbReference type="AlphaFoldDB" id="A0A7J6R1C8"/>
<reference evidence="5 6" key="1">
    <citation type="submission" date="2020-04" db="EMBL/GenBank/DDBJ databases">
        <title>Perkinsus olseni comparative genomics.</title>
        <authorList>
            <person name="Bogema D.R."/>
        </authorList>
    </citation>
    <scope>NUCLEOTIDE SEQUENCE [LARGE SCALE GENOMIC DNA]</scope>
    <source>
        <strain evidence="5 6">ATCC PRA-207</strain>
    </source>
</reference>
<dbReference type="InterPro" id="IPR002401">
    <property type="entry name" value="Cyt_P450_E_grp-I"/>
</dbReference>
<keyword evidence="6" id="KW-1185">Reference proteome</keyword>
<dbReference type="GO" id="GO:0004497">
    <property type="term" value="F:monooxygenase activity"/>
    <property type="evidence" value="ECO:0007669"/>
    <property type="project" value="UniProtKB-KW"/>
</dbReference>
<dbReference type="Gene3D" id="1.10.630.10">
    <property type="entry name" value="Cytochrome P450"/>
    <property type="match status" value="1"/>
</dbReference>
<dbReference type="PRINTS" id="PR00463">
    <property type="entry name" value="EP450I"/>
</dbReference>
<keyword evidence="4" id="KW-0560">Oxidoreductase</keyword>
<dbReference type="InterPro" id="IPR036396">
    <property type="entry name" value="Cyt_P450_sf"/>
</dbReference>
<evidence type="ECO:0000256" key="3">
    <source>
        <dbReference type="PIRSR" id="PIRSR602401-1"/>
    </source>
</evidence>
<keyword evidence="3 4" id="KW-0408">Iron</keyword>
<dbReference type="GO" id="GO:0016705">
    <property type="term" value="F:oxidoreductase activity, acting on paired donors, with incorporation or reduction of molecular oxygen"/>
    <property type="evidence" value="ECO:0007669"/>
    <property type="project" value="InterPro"/>
</dbReference>
<dbReference type="PROSITE" id="PS00086">
    <property type="entry name" value="CYTOCHROME_P450"/>
    <property type="match status" value="1"/>
</dbReference>
<dbReference type="Pfam" id="PF00067">
    <property type="entry name" value="p450"/>
    <property type="match status" value="1"/>
</dbReference>
<dbReference type="InterPro" id="IPR050121">
    <property type="entry name" value="Cytochrome_P450_monoxygenase"/>
</dbReference>
<dbReference type="EMBL" id="JABANO010029054">
    <property type="protein sequence ID" value="KAF4714171.1"/>
    <property type="molecule type" value="Genomic_DNA"/>
</dbReference>
<dbReference type="Proteomes" id="UP000553632">
    <property type="component" value="Unassembled WGS sequence"/>
</dbReference>
<protein>
    <submittedName>
        <fullName evidence="5">Uncharacterized protein</fullName>
    </submittedName>
</protein>
<keyword evidence="4" id="KW-0503">Monooxygenase</keyword>
<dbReference type="GO" id="GO:0005506">
    <property type="term" value="F:iron ion binding"/>
    <property type="evidence" value="ECO:0007669"/>
    <property type="project" value="InterPro"/>
</dbReference>
<dbReference type="InterPro" id="IPR001128">
    <property type="entry name" value="Cyt_P450"/>
</dbReference>
<evidence type="ECO:0000313" key="6">
    <source>
        <dbReference type="Proteomes" id="UP000553632"/>
    </source>
</evidence>
<comment type="cofactor">
    <cofactor evidence="1 3">
        <name>heme</name>
        <dbReference type="ChEBI" id="CHEBI:30413"/>
    </cofactor>
</comment>
<dbReference type="CDD" id="cd00302">
    <property type="entry name" value="cytochrome_P450"/>
    <property type="match status" value="1"/>
</dbReference>
<comment type="caution">
    <text evidence="5">The sequence shown here is derived from an EMBL/GenBank/DDBJ whole genome shotgun (WGS) entry which is preliminary data.</text>
</comment>
<dbReference type="GO" id="GO:0020037">
    <property type="term" value="F:heme binding"/>
    <property type="evidence" value="ECO:0007669"/>
    <property type="project" value="InterPro"/>
</dbReference>
<evidence type="ECO:0000256" key="1">
    <source>
        <dbReference type="ARBA" id="ARBA00001971"/>
    </source>
</evidence>
<name>A0A7J6R1C8_PEROL</name>
<evidence type="ECO:0000313" key="5">
    <source>
        <dbReference type="EMBL" id="KAF4714171.1"/>
    </source>
</evidence>
<feature type="binding site" description="axial binding residue" evidence="3">
    <location>
        <position position="457"/>
    </location>
    <ligand>
        <name>heme</name>
        <dbReference type="ChEBI" id="CHEBI:30413"/>
    </ligand>
    <ligandPart>
        <name>Fe</name>
        <dbReference type="ChEBI" id="CHEBI:18248"/>
    </ligandPart>
</feature>
<gene>
    <name evidence="5" type="ORF">FOZ63_008761</name>
</gene>
<dbReference type="PRINTS" id="PR00385">
    <property type="entry name" value="P450"/>
</dbReference>
<dbReference type="InterPro" id="IPR017972">
    <property type="entry name" value="Cyt_P450_CS"/>
</dbReference>
<accession>A0A7J6R1C8</accession>
<dbReference type="SUPFAM" id="SSF48264">
    <property type="entry name" value="Cytochrome P450"/>
    <property type="match status" value="1"/>
</dbReference>
<dbReference type="PANTHER" id="PTHR24305:SF166">
    <property type="entry name" value="CYTOCHROME P450 12A4, MITOCHONDRIAL-RELATED"/>
    <property type="match status" value="1"/>
</dbReference>
<organism evidence="5 6">
    <name type="scientific">Perkinsus olseni</name>
    <name type="common">Perkinsus atlanticus</name>
    <dbReference type="NCBI Taxonomy" id="32597"/>
    <lineage>
        <taxon>Eukaryota</taxon>
        <taxon>Sar</taxon>
        <taxon>Alveolata</taxon>
        <taxon>Perkinsozoa</taxon>
        <taxon>Perkinsea</taxon>
        <taxon>Perkinsida</taxon>
        <taxon>Perkinsidae</taxon>
        <taxon>Perkinsus</taxon>
    </lineage>
</organism>
<keyword evidence="3 4" id="KW-0479">Metal-binding</keyword>
<keyword evidence="3 4" id="KW-0349">Heme</keyword>
<proteinExistence type="inferred from homology"/>